<evidence type="ECO:0000256" key="3">
    <source>
        <dbReference type="ARBA" id="ARBA00023172"/>
    </source>
</evidence>
<geneLocation type="plasmid" evidence="7">
    <name>pIGAnt1</name>
</geneLocation>
<dbReference type="PROSITE" id="PS00398">
    <property type="entry name" value="RECOMBINASES_2"/>
    <property type="match status" value="1"/>
</dbReference>
<dbReference type="SUPFAM" id="SSF53041">
    <property type="entry name" value="Resolvase-like"/>
    <property type="match status" value="1"/>
</dbReference>
<dbReference type="InterPro" id="IPR006118">
    <property type="entry name" value="Recombinase_CS"/>
</dbReference>
<evidence type="ECO:0000256" key="2">
    <source>
        <dbReference type="ARBA" id="ARBA00023125"/>
    </source>
</evidence>
<dbReference type="AlphaFoldDB" id="A0A0D5MAU7"/>
<dbReference type="EMBL" id="KP127625">
    <property type="protein sequence ID" value="AJY53632.1"/>
    <property type="molecule type" value="Genomic_DNA"/>
</dbReference>
<dbReference type="GO" id="GO:0003677">
    <property type="term" value="F:DNA binding"/>
    <property type="evidence" value="ECO:0007669"/>
    <property type="project" value="UniProtKB-KW"/>
</dbReference>
<keyword evidence="3" id="KW-0233">DNA recombination</keyword>
<evidence type="ECO:0000259" key="6">
    <source>
        <dbReference type="PROSITE" id="PS51736"/>
    </source>
</evidence>
<reference evidence="7" key="1">
    <citation type="submission" date="2014-11" db="EMBL/GenBank/DDBJ databases">
        <title>pIGAnt1 - a small plasmid from Antarctic Halomonas sp. strain.</title>
        <authorList>
            <person name="Zaleski P."/>
            <person name="Fedorowicz M."/>
            <person name="Kieryl P."/>
            <person name="Wawrzyniak P."/>
            <person name="Plucienniczak G."/>
            <person name="Plucienniczak A."/>
        </authorList>
    </citation>
    <scope>NUCLEOTIDE SEQUENCE</scope>
    <source>
        <strain evidence="7">Ant2</strain>
        <plasmid evidence="7">pIGAnt1</plasmid>
    </source>
</reference>
<evidence type="ECO:0000256" key="4">
    <source>
        <dbReference type="PIRSR" id="PIRSR606118-50"/>
    </source>
</evidence>
<keyword evidence="2" id="KW-0238">DNA-binding</keyword>
<name>A0A0D5MAU7_9GAMM</name>
<sequence length="190" mass="20986">MSETISYLRVSTDDQSTDTQRATIESRYNIDKWFVDEATSGTIKAKDREGLSTLMNYARSGDTVIVYAIDRLGRNTVDVLETVETLEAGGVAVVSIREGFDLSTPMGKAMLTMLAAMAELERSNIKSRQMSGIERAKAEGRNLGREKLIDDDLVVRWRQDQSASIKDTAEFFGISTASVKRACRASKASQ</sequence>
<dbReference type="InterPro" id="IPR050639">
    <property type="entry name" value="SSR_resolvase"/>
</dbReference>
<proteinExistence type="predicted"/>
<feature type="active site" description="O-(5'-phospho-DNA)-serine intermediate" evidence="4 5">
    <location>
        <position position="11"/>
    </location>
</feature>
<feature type="domain" description="Resolvase/invertase-type recombinase catalytic" evidence="6">
    <location>
        <begin position="3"/>
        <end position="140"/>
    </location>
</feature>
<accession>A0A0D5MAU7</accession>
<dbReference type="RefSeq" id="WP_173150636.1">
    <property type="nucleotide sequence ID" value="NZ_KP127625.1"/>
</dbReference>
<dbReference type="InterPro" id="IPR036162">
    <property type="entry name" value="Resolvase-like_N_sf"/>
</dbReference>
<dbReference type="InterPro" id="IPR006119">
    <property type="entry name" value="Resolv_N"/>
</dbReference>
<dbReference type="PROSITE" id="PS51736">
    <property type="entry name" value="RECOMBINASES_3"/>
    <property type="match status" value="1"/>
</dbReference>
<dbReference type="PROSITE" id="PS00397">
    <property type="entry name" value="RECOMBINASES_1"/>
    <property type="match status" value="1"/>
</dbReference>
<evidence type="ECO:0000256" key="5">
    <source>
        <dbReference type="PROSITE-ProRule" id="PRU10137"/>
    </source>
</evidence>
<dbReference type="PANTHER" id="PTHR30461:SF2">
    <property type="entry name" value="SERINE RECOMBINASE PINE-RELATED"/>
    <property type="match status" value="1"/>
</dbReference>
<dbReference type="Gene3D" id="3.40.50.1390">
    <property type="entry name" value="Resolvase, N-terminal catalytic domain"/>
    <property type="match status" value="1"/>
</dbReference>
<protein>
    <submittedName>
        <fullName evidence="7">DNA invertase/resolvase</fullName>
    </submittedName>
</protein>
<dbReference type="PANTHER" id="PTHR30461">
    <property type="entry name" value="DNA-INVERTASE FROM LAMBDOID PROPHAGE"/>
    <property type="match status" value="1"/>
</dbReference>
<evidence type="ECO:0000313" key="7">
    <source>
        <dbReference type="EMBL" id="AJY53632.1"/>
    </source>
</evidence>
<dbReference type="GO" id="GO:0015074">
    <property type="term" value="P:DNA integration"/>
    <property type="evidence" value="ECO:0007669"/>
    <property type="project" value="UniProtKB-KW"/>
</dbReference>
<keyword evidence="7" id="KW-0614">Plasmid</keyword>
<keyword evidence="1" id="KW-0229">DNA integration</keyword>
<dbReference type="SMART" id="SM00857">
    <property type="entry name" value="Resolvase"/>
    <property type="match status" value="1"/>
</dbReference>
<evidence type="ECO:0000256" key="1">
    <source>
        <dbReference type="ARBA" id="ARBA00022908"/>
    </source>
</evidence>
<dbReference type="Pfam" id="PF00239">
    <property type="entry name" value="Resolvase"/>
    <property type="match status" value="1"/>
</dbReference>
<dbReference type="GO" id="GO:0000150">
    <property type="term" value="F:DNA strand exchange activity"/>
    <property type="evidence" value="ECO:0007669"/>
    <property type="project" value="InterPro"/>
</dbReference>
<organism evidence="7">
    <name type="scientific">Halomonas sp. Ant2</name>
    <dbReference type="NCBI Taxonomy" id="1630300"/>
    <lineage>
        <taxon>Bacteria</taxon>
        <taxon>Pseudomonadati</taxon>
        <taxon>Pseudomonadota</taxon>
        <taxon>Gammaproteobacteria</taxon>
        <taxon>Oceanospirillales</taxon>
        <taxon>Halomonadaceae</taxon>
        <taxon>Halomonas</taxon>
    </lineage>
</organism>
<dbReference type="CDD" id="cd03768">
    <property type="entry name" value="SR_ResInv"/>
    <property type="match status" value="1"/>
</dbReference>